<keyword evidence="2" id="KW-0808">Transferase</keyword>
<proteinExistence type="inferred from homology"/>
<feature type="domain" description="Carbohydrate kinase FGGY N-terminal" evidence="4">
    <location>
        <begin position="5"/>
        <end position="250"/>
    </location>
</feature>
<dbReference type="Pfam" id="PF02782">
    <property type="entry name" value="FGGY_C"/>
    <property type="match status" value="1"/>
</dbReference>
<dbReference type="Pfam" id="PF00370">
    <property type="entry name" value="FGGY_N"/>
    <property type="match status" value="1"/>
</dbReference>
<dbReference type="InterPro" id="IPR050406">
    <property type="entry name" value="FGGY_Carb_Kinase"/>
</dbReference>
<dbReference type="Proteomes" id="UP001501725">
    <property type="component" value="Unassembled WGS sequence"/>
</dbReference>
<sequence length="509" mass="54494">MDMLLLGIDLGTSAVKVSVLDAESRRCVASAHYPETEVELIAPRPGWAEQSPEGWWEHVQQAVLKCHATGSYHPEDIGAIGISYQMHGLVLVDKDQNVLRNAIIWCDGRAVAIGERAFAGLGEHFCLSHLLNSPGNFTATKLAWVREHEPERYDRIDKLLLPGDFIAMKLTGVVGTTVSALSEGIFWDFREHSLSHDVMQYLGLDDRFIPTLQPLFSEHGRVSEPVAARLGLKAGIPVAYKAGDQLNNAFSLNVLEPGEVAATAGTSGVIYGVSDALQYDPGSRINSFAHVNHTQESPRIGVLLCINGAGIFNRWVRNLAGAQHSYESLNQAAAAVAPGADGLRMLPFGNGAERMLGNRIVGAHCHRLDFNMHGTGHLVRAAQEGIAFAFRYGLDIMRAGGMRPSVIRAGRANLFRSPVFAQAFVDATGVPVELHDTDGAAGAALGAGVGCGLYAGPAAAFSGRAPLALIEPKAGAIYEALYQEWKTLLALQLQNIHMAGASGPDTLNT</sequence>
<comment type="similarity">
    <text evidence="1">Belongs to the FGGY kinase family.</text>
</comment>
<evidence type="ECO:0000259" key="4">
    <source>
        <dbReference type="Pfam" id="PF00370"/>
    </source>
</evidence>
<reference evidence="7" key="1">
    <citation type="journal article" date="2019" name="Int. J. Syst. Evol. Microbiol.">
        <title>The Global Catalogue of Microorganisms (GCM) 10K type strain sequencing project: providing services to taxonomists for standard genome sequencing and annotation.</title>
        <authorList>
            <consortium name="The Broad Institute Genomics Platform"/>
            <consortium name="The Broad Institute Genome Sequencing Center for Infectious Disease"/>
            <person name="Wu L."/>
            <person name="Ma J."/>
        </authorList>
    </citation>
    <scope>NUCLEOTIDE SEQUENCE [LARGE SCALE GENOMIC DNA]</scope>
    <source>
        <strain evidence="7">JCM 17919</strain>
    </source>
</reference>
<dbReference type="InterPro" id="IPR018485">
    <property type="entry name" value="FGGY_C"/>
</dbReference>
<dbReference type="InterPro" id="IPR043129">
    <property type="entry name" value="ATPase_NBD"/>
</dbReference>
<keyword evidence="7" id="KW-1185">Reference proteome</keyword>
<evidence type="ECO:0000313" key="6">
    <source>
        <dbReference type="EMBL" id="GAA4321731.1"/>
    </source>
</evidence>
<evidence type="ECO:0000256" key="1">
    <source>
        <dbReference type="ARBA" id="ARBA00009156"/>
    </source>
</evidence>
<dbReference type="GO" id="GO:0016301">
    <property type="term" value="F:kinase activity"/>
    <property type="evidence" value="ECO:0007669"/>
    <property type="project" value="UniProtKB-KW"/>
</dbReference>
<dbReference type="PANTHER" id="PTHR43095:SF5">
    <property type="entry name" value="XYLULOSE KINASE"/>
    <property type="match status" value="1"/>
</dbReference>
<gene>
    <name evidence="6" type="ORF">GCM10023184_07720</name>
</gene>
<name>A0ABP8GCF0_9BACT</name>
<keyword evidence="3 6" id="KW-0418">Kinase</keyword>
<dbReference type="InterPro" id="IPR000577">
    <property type="entry name" value="Carb_kinase_FGGY"/>
</dbReference>
<dbReference type="PIRSF" id="PIRSF000538">
    <property type="entry name" value="GlpK"/>
    <property type="match status" value="1"/>
</dbReference>
<evidence type="ECO:0000259" key="5">
    <source>
        <dbReference type="Pfam" id="PF02782"/>
    </source>
</evidence>
<dbReference type="SUPFAM" id="SSF53067">
    <property type="entry name" value="Actin-like ATPase domain"/>
    <property type="match status" value="2"/>
</dbReference>
<dbReference type="CDD" id="cd07809">
    <property type="entry name" value="ASKHA_NBD_FGGY_BaXK-like"/>
    <property type="match status" value="1"/>
</dbReference>
<organism evidence="6 7">
    <name type="scientific">Flaviaesturariibacter amylovorans</name>
    <dbReference type="NCBI Taxonomy" id="1084520"/>
    <lineage>
        <taxon>Bacteria</taxon>
        <taxon>Pseudomonadati</taxon>
        <taxon>Bacteroidota</taxon>
        <taxon>Chitinophagia</taxon>
        <taxon>Chitinophagales</taxon>
        <taxon>Chitinophagaceae</taxon>
        <taxon>Flaviaestuariibacter</taxon>
    </lineage>
</organism>
<dbReference type="PANTHER" id="PTHR43095">
    <property type="entry name" value="SUGAR KINASE"/>
    <property type="match status" value="1"/>
</dbReference>
<evidence type="ECO:0000256" key="2">
    <source>
        <dbReference type="ARBA" id="ARBA00022679"/>
    </source>
</evidence>
<feature type="domain" description="Carbohydrate kinase FGGY C-terminal" evidence="5">
    <location>
        <begin position="261"/>
        <end position="447"/>
    </location>
</feature>
<evidence type="ECO:0000256" key="3">
    <source>
        <dbReference type="ARBA" id="ARBA00022777"/>
    </source>
</evidence>
<dbReference type="Gene3D" id="3.30.420.40">
    <property type="match status" value="2"/>
</dbReference>
<dbReference type="InterPro" id="IPR018484">
    <property type="entry name" value="FGGY_N"/>
</dbReference>
<evidence type="ECO:0000313" key="7">
    <source>
        <dbReference type="Proteomes" id="UP001501725"/>
    </source>
</evidence>
<dbReference type="EMBL" id="BAABGY010000002">
    <property type="protein sequence ID" value="GAA4321731.1"/>
    <property type="molecule type" value="Genomic_DNA"/>
</dbReference>
<protein>
    <submittedName>
        <fullName evidence="6">FGGY-family carbohydrate kinase</fullName>
    </submittedName>
</protein>
<accession>A0ABP8GCF0</accession>
<comment type="caution">
    <text evidence="6">The sequence shown here is derived from an EMBL/GenBank/DDBJ whole genome shotgun (WGS) entry which is preliminary data.</text>
</comment>